<dbReference type="GO" id="GO:0043190">
    <property type="term" value="C:ATP-binding cassette (ABC) transporter complex"/>
    <property type="evidence" value="ECO:0007669"/>
    <property type="project" value="InterPro"/>
</dbReference>
<dbReference type="InterPro" id="IPR000412">
    <property type="entry name" value="ABC_2_transport"/>
</dbReference>
<dbReference type="PIRSF" id="PIRSF006648">
    <property type="entry name" value="DrrB"/>
    <property type="match status" value="1"/>
</dbReference>
<feature type="transmembrane region" description="Helical" evidence="5">
    <location>
        <begin position="107"/>
        <end position="126"/>
    </location>
</feature>
<keyword evidence="4 5" id="KW-0472">Membrane</keyword>
<reference evidence="7" key="1">
    <citation type="journal article" date="2014" name="Front. Microbiol.">
        <title>High frequency of phylogenetically diverse reductive dehalogenase-homologous genes in deep subseafloor sedimentary metagenomes.</title>
        <authorList>
            <person name="Kawai M."/>
            <person name="Futagami T."/>
            <person name="Toyoda A."/>
            <person name="Takaki Y."/>
            <person name="Nishi S."/>
            <person name="Hori S."/>
            <person name="Arai W."/>
            <person name="Tsubouchi T."/>
            <person name="Morono Y."/>
            <person name="Uchiyama I."/>
            <person name="Ito T."/>
            <person name="Fujiyama A."/>
            <person name="Inagaki F."/>
            <person name="Takami H."/>
        </authorList>
    </citation>
    <scope>NUCLEOTIDE SEQUENCE</scope>
    <source>
        <strain evidence="7">Expedition CK06-06</strain>
    </source>
</reference>
<evidence type="ECO:0000256" key="1">
    <source>
        <dbReference type="ARBA" id="ARBA00004141"/>
    </source>
</evidence>
<dbReference type="InterPro" id="IPR051784">
    <property type="entry name" value="Nod_factor_ABC_transporter"/>
</dbReference>
<gene>
    <name evidence="7" type="ORF">S06H3_42467</name>
</gene>
<dbReference type="AlphaFoldDB" id="X1PIR7"/>
<organism evidence="7">
    <name type="scientific">marine sediment metagenome</name>
    <dbReference type="NCBI Taxonomy" id="412755"/>
    <lineage>
        <taxon>unclassified sequences</taxon>
        <taxon>metagenomes</taxon>
        <taxon>ecological metagenomes</taxon>
    </lineage>
</organism>
<evidence type="ECO:0000259" key="6">
    <source>
        <dbReference type="PROSITE" id="PS51012"/>
    </source>
</evidence>
<proteinExistence type="predicted"/>
<feature type="transmembrane region" description="Helical" evidence="5">
    <location>
        <begin position="26"/>
        <end position="49"/>
    </location>
</feature>
<evidence type="ECO:0000256" key="4">
    <source>
        <dbReference type="ARBA" id="ARBA00023136"/>
    </source>
</evidence>
<keyword evidence="2 5" id="KW-0812">Transmembrane</keyword>
<evidence type="ECO:0000256" key="3">
    <source>
        <dbReference type="ARBA" id="ARBA00022989"/>
    </source>
</evidence>
<evidence type="ECO:0000256" key="2">
    <source>
        <dbReference type="ARBA" id="ARBA00022692"/>
    </source>
</evidence>
<dbReference type="InterPro" id="IPR013525">
    <property type="entry name" value="ABC2_TM"/>
</dbReference>
<comment type="caution">
    <text evidence="7">The sequence shown here is derived from an EMBL/GenBank/DDBJ whole genome shotgun (WGS) entry which is preliminary data.</text>
</comment>
<comment type="subcellular location">
    <subcellularLocation>
        <location evidence="1">Membrane</location>
        <topology evidence="1">Multi-pass membrane protein</topology>
    </subcellularLocation>
</comment>
<dbReference type="PROSITE" id="PS51012">
    <property type="entry name" value="ABC_TM2"/>
    <property type="match status" value="1"/>
</dbReference>
<dbReference type="InterPro" id="IPR047817">
    <property type="entry name" value="ABC2_TM_bact-type"/>
</dbReference>
<feature type="transmembrane region" description="Helical" evidence="5">
    <location>
        <begin position="217"/>
        <end position="235"/>
    </location>
</feature>
<dbReference type="PANTHER" id="PTHR43229:SF2">
    <property type="entry name" value="NODULATION PROTEIN J"/>
    <property type="match status" value="1"/>
</dbReference>
<dbReference type="GO" id="GO:0140359">
    <property type="term" value="F:ABC-type transporter activity"/>
    <property type="evidence" value="ECO:0007669"/>
    <property type="project" value="InterPro"/>
</dbReference>
<dbReference type="PRINTS" id="PR00164">
    <property type="entry name" value="ABC2TRNSPORT"/>
</dbReference>
<evidence type="ECO:0000256" key="5">
    <source>
        <dbReference type="SAM" id="Phobius"/>
    </source>
</evidence>
<keyword evidence="3 5" id="KW-1133">Transmembrane helix</keyword>
<dbReference type="Pfam" id="PF01061">
    <property type="entry name" value="ABC2_membrane"/>
    <property type="match status" value="1"/>
</dbReference>
<dbReference type="PANTHER" id="PTHR43229">
    <property type="entry name" value="NODULATION PROTEIN J"/>
    <property type="match status" value="1"/>
</dbReference>
<sequence length="239" mass="25564">LFLVIFGAGFNRIIGALTPGVDFIKFMYPGIIAMTVLMNSVFSGLSVVWDREFGFLKEVLVAPLSRSGIVMGKAIGAAAVAVGQGFIMLALAPILGVTLSPMLVIKLIPMLILLSLSLSGLGILVASRMRSQQGFHMLVQLIIFPLIFMSGIFFPVNNVPTWLEVISKVNPLTYGVDAIRQLFLGGDLVATGSTIGYGNYGIGVTVFGHTMSILEDLIVVAVLGVVLMLAAVWSFNRQE</sequence>
<protein>
    <recommendedName>
        <fullName evidence="6">ABC transmembrane type-2 domain-containing protein</fullName>
    </recommendedName>
</protein>
<feature type="non-terminal residue" evidence="7">
    <location>
        <position position="1"/>
    </location>
</feature>
<feature type="domain" description="ABC transmembrane type-2" evidence="6">
    <location>
        <begin position="1"/>
        <end position="238"/>
    </location>
</feature>
<dbReference type="EMBL" id="BARV01026262">
    <property type="protein sequence ID" value="GAI38930.1"/>
    <property type="molecule type" value="Genomic_DNA"/>
</dbReference>
<feature type="transmembrane region" description="Helical" evidence="5">
    <location>
        <begin position="70"/>
        <end position="95"/>
    </location>
</feature>
<feature type="transmembrane region" description="Helical" evidence="5">
    <location>
        <begin position="138"/>
        <end position="156"/>
    </location>
</feature>
<name>X1PIR7_9ZZZZ</name>
<accession>X1PIR7</accession>
<evidence type="ECO:0000313" key="7">
    <source>
        <dbReference type="EMBL" id="GAI38930.1"/>
    </source>
</evidence>